<protein>
    <submittedName>
        <fullName evidence="2">Transcriptional regulator</fullName>
    </submittedName>
</protein>
<dbReference type="AlphaFoldDB" id="A0A377D387"/>
<reference evidence="2 3" key="1">
    <citation type="submission" date="2018-06" db="EMBL/GenBank/DDBJ databases">
        <authorList>
            <consortium name="Pathogen Informatics"/>
            <person name="Doyle S."/>
        </authorList>
    </citation>
    <scope>NUCLEOTIDE SEQUENCE [LARGE SCALE GENOMIC DNA]</scope>
    <source>
        <strain evidence="2 3">NCTC7922</strain>
    </source>
</reference>
<feature type="compositionally biased region" description="Basic and acidic residues" evidence="1">
    <location>
        <begin position="59"/>
        <end position="75"/>
    </location>
</feature>
<sequence>MNEQELITRFRSASLDVKNAVIGALKGAVTEKESQSSGGGLNISGGNNASQAVTITKQRVSDSKEVHDGQLKRFR</sequence>
<name>A0A377D387_ECOLX</name>
<evidence type="ECO:0000256" key="1">
    <source>
        <dbReference type="SAM" id="MobiDB-lite"/>
    </source>
</evidence>
<evidence type="ECO:0000313" key="3">
    <source>
        <dbReference type="Proteomes" id="UP000254174"/>
    </source>
</evidence>
<organism evidence="2 3">
    <name type="scientific">Escherichia coli</name>
    <dbReference type="NCBI Taxonomy" id="562"/>
    <lineage>
        <taxon>Bacteria</taxon>
        <taxon>Pseudomonadati</taxon>
        <taxon>Pseudomonadota</taxon>
        <taxon>Gammaproteobacteria</taxon>
        <taxon>Enterobacterales</taxon>
        <taxon>Enterobacteriaceae</taxon>
        <taxon>Escherichia</taxon>
    </lineage>
</organism>
<gene>
    <name evidence="2" type="ORF">NCTC7922_01868</name>
</gene>
<proteinExistence type="predicted"/>
<evidence type="ECO:0000313" key="2">
    <source>
        <dbReference type="EMBL" id="STM15472.1"/>
    </source>
</evidence>
<accession>A0A377D387</accession>
<dbReference type="Proteomes" id="UP000254174">
    <property type="component" value="Unassembled WGS sequence"/>
</dbReference>
<feature type="region of interest" description="Disordered" evidence="1">
    <location>
        <begin position="31"/>
        <end position="75"/>
    </location>
</feature>
<dbReference type="EMBL" id="UGFC01000006">
    <property type="protein sequence ID" value="STM15472.1"/>
    <property type="molecule type" value="Genomic_DNA"/>
</dbReference>